<name>A0A9X1WPA9_9BACL</name>
<evidence type="ECO:0000313" key="6">
    <source>
        <dbReference type="Proteomes" id="UP001139347"/>
    </source>
</evidence>
<keyword evidence="6" id="KW-1185">Reference proteome</keyword>
<dbReference type="Pfam" id="PF22725">
    <property type="entry name" value="GFO_IDH_MocA_C3"/>
    <property type="match status" value="1"/>
</dbReference>
<dbReference type="SUPFAM" id="SSF55347">
    <property type="entry name" value="Glyceraldehyde-3-phosphate dehydrogenase-like, C-terminal domain"/>
    <property type="match status" value="1"/>
</dbReference>
<dbReference type="GO" id="GO:0016491">
    <property type="term" value="F:oxidoreductase activity"/>
    <property type="evidence" value="ECO:0007669"/>
    <property type="project" value="UniProtKB-KW"/>
</dbReference>
<dbReference type="EMBL" id="JALIRP010000001">
    <property type="protein sequence ID" value="MCJ8010745.1"/>
    <property type="molecule type" value="Genomic_DNA"/>
</dbReference>
<dbReference type="InterPro" id="IPR000683">
    <property type="entry name" value="Gfo/Idh/MocA-like_OxRdtase_N"/>
</dbReference>
<feature type="domain" description="GFO/IDH/MocA-like oxidoreductase" evidence="4">
    <location>
        <begin position="133"/>
        <end position="251"/>
    </location>
</feature>
<sequence>MEKKLRWGILGTASIAQTAFIPGVQSSQKCMVQAIASRHPDKAAQAAEKFDIPASYGSYEELLQDPKVDAVYIPLPNHLHKGWTLKAAQAGKHVLCEKPAALDAREAKDMVEACRKAGVIFAEAFMYRYHPKHRRVHEIVESGEIGTIRAIHGSFTYNNIKDTTNVRYQKHMGGGSIYDVGCYPITAARMILGKEPVAASVHALFSPEHEIDLMATGLLEFPNDVALSFDCGMSASPRCKLEVLGSEGRIELPLAFGWEHDDEPPQLIVFAGDTQREERLGVFNSFSLEADAFADAVMDDEMLPFGPEDAIYNMRIIDACIEAARKKTRVVIEQEQS</sequence>
<protein>
    <submittedName>
        <fullName evidence="5">Gfo/Idh/MocA family oxidoreductase</fullName>
    </submittedName>
</protein>
<evidence type="ECO:0000313" key="5">
    <source>
        <dbReference type="EMBL" id="MCJ8010745.1"/>
    </source>
</evidence>
<dbReference type="GO" id="GO:0000166">
    <property type="term" value="F:nucleotide binding"/>
    <property type="evidence" value="ECO:0007669"/>
    <property type="project" value="InterPro"/>
</dbReference>
<gene>
    <name evidence="5" type="ORF">MUG84_03170</name>
</gene>
<dbReference type="Proteomes" id="UP001139347">
    <property type="component" value="Unassembled WGS sequence"/>
</dbReference>
<evidence type="ECO:0000259" key="4">
    <source>
        <dbReference type="Pfam" id="PF22725"/>
    </source>
</evidence>
<keyword evidence="2" id="KW-0560">Oxidoreductase</keyword>
<dbReference type="Gene3D" id="3.30.360.10">
    <property type="entry name" value="Dihydrodipicolinate Reductase, domain 2"/>
    <property type="match status" value="1"/>
</dbReference>
<evidence type="ECO:0000256" key="2">
    <source>
        <dbReference type="ARBA" id="ARBA00023002"/>
    </source>
</evidence>
<reference evidence="5" key="1">
    <citation type="submission" date="2022-04" db="EMBL/GenBank/DDBJ databases">
        <title>Paenibacillus mangrovi sp. nov., a novel endophytic bacterium isolated from bark of Kandelia candel.</title>
        <authorList>
            <person name="Tuo L."/>
        </authorList>
    </citation>
    <scope>NUCLEOTIDE SEQUENCE</scope>
    <source>
        <strain evidence="5">KQZ6P-2</strain>
    </source>
</reference>
<comment type="caution">
    <text evidence="5">The sequence shown here is derived from an EMBL/GenBank/DDBJ whole genome shotgun (WGS) entry which is preliminary data.</text>
</comment>
<dbReference type="InterPro" id="IPR036291">
    <property type="entry name" value="NAD(P)-bd_dom_sf"/>
</dbReference>
<evidence type="ECO:0000256" key="1">
    <source>
        <dbReference type="ARBA" id="ARBA00010928"/>
    </source>
</evidence>
<dbReference type="InterPro" id="IPR050984">
    <property type="entry name" value="Gfo/Idh/MocA_domain"/>
</dbReference>
<dbReference type="Gene3D" id="3.40.50.720">
    <property type="entry name" value="NAD(P)-binding Rossmann-like Domain"/>
    <property type="match status" value="1"/>
</dbReference>
<organism evidence="5 6">
    <name type="scientific">Paenibacillus mangrovi</name>
    <dbReference type="NCBI Taxonomy" id="2931978"/>
    <lineage>
        <taxon>Bacteria</taxon>
        <taxon>Bacillati</taxon>
        <taxon>Bacillota</taxon>
        <taxon>Bacilli</taxon>
        <taxon>Bacillales</taxon>
        <taxon>Paenibacillaceae</taxon>
        <taxon>Paenibacillus</taxon>
    </lineage>
</organism>
<dbReference type="RefSeq" id="WP_244719720.1">
    <property type="nucleotide sequence ID" value="NZ_JALIRP010000001.1"/>
</dbReference>
<dbReference type="PANTHER" id="PTHR22604">
    <property type="entry name" value="OXIDOREDUCTASES"/>
    <property type="match status" value="1"/>
</dbReference>
<accession>A0A9X1WPA9</accession>
<dbReference type="AlphaFoldDB" id="A0A9X1WPA9"/>
<dbReference type="Pfam" id="PF01408">
    <property type="entry name" value="GFO_IDH_MocA"/>
    <property type="match status" value="1"/>
</dbReference>
<comment type="similarity">
    <text evidence="1">Belongs to the Gfo/Idh/MocA family.</text>
</comment>
<dbReference type="SUPFAM" id="SSF51735">
    <property type="entry name" value="NAD(P)-binding Rossmann-fold domains"/>
    <property type="match status" value="1"/>
</dbReference>
<evidence type="ECO:0000259" key="3">
    <source>
        <dbReference type="Pfam" id="PF01408"/>
    </source>
</evidence>
<proteinExistence type="inferred from homology"/>
<dbReference type="PANTHER" id="PTHR22604:SF105">
    <property type="entry name" value="TRANS-1,2-DIHYDROBENZENE-1,2-DIOL DEHYDROGENASE"/>
    <property type="match status" value="1"/>
</dbReference>
<dbReference type="InterPro" id="IPR055170">
    <property type="entry name" value="GFO_IDH_MocA-like_dom"/>
</dbReference>
<feature type="domain" description="Gfo/Idh/MocA-like oxidoreductase N-terminal" evidence="3">
    <location>
        <begin position="5"/>
        <end position="123"/>
    </location>
</feature>